<dbReference type="Pfam" id="PF06739">
    <property type="entry name" value="SBBP"/>
    <property type="match status" value="2"/>
</dbReference>
<dbReference type="AlphaFoldDB" id="A0A4Q0XJ17"/>
<dbReference type="PANTHER" id="PTHR35580">
    <property type="entry name" value="CELL SURFACE GLYCOPROTEIN (S-LAYER PROTEIN)-LIKE PROTEIN"/>
    <property type="match status" value="1"/>
</dbReference>
<gene>
    <name evidence="1" type="ORF">ESZ48_09405</name>
</gene>
<dbReference type="PANTHER" id="PTHR35580:SF1">
    <property type="entry name" value="PHYTASE-LIKE DOMAIN-CONTAINING PROTEIN"/>
    <property type="match status" value="1"/>
</dbReference>
<dbReference type="EMBL" id="SDDZ01000004">
    <property type="protein sequence ID" value="RXJ50188.1"/>
    <property type="molecule type" value="Genomic_DNA"/>
</dbReference>
<evidence type="ECO:0008006" key="3">
    <source>
        <dbReference type="Google" id="ProtNLM"/>
    </source>
</evidence>
<dbReference type="OrthoDB" id="9801383at2"/>
<protein>
    <recommendedName>
        <fullName evidence="3">SBBP repeat-containing protein</fullName>
    </recommendedName>
</protein>
<evidence type="ECO:0000313" key="1">
    <source>
        <dbReference type="EMBL" id="RXJ50188.1"/>
    </source>
</evidence>
<name>A0A4Q0XJ17_9FLAO</name>
<dbReference type="SUPFAM" id="SSF101898">
    <property type="entry name" value="NHL repeat"/>
    <property type="match status" value="1"/>
</dbReference>
<dbReference type="InterPro" id="IPR052918">
    <property type="entry name" value="Motility_Chemotaxis_Reg"/>
</dbReference>
<evidence type="ECO:0000313" key="2">
    <source>
        <dbReference type="Proteomes" id="UP000289792"/>
    </source>
</evidence>
<dbReference type="Proteomes" id="UP000289792">
    <property type="component" value="Unassembled WGS sequence"/>
</dbReference>
<proteinExistence type="predicted"/>
<dbReference type="InterPro" id="IPR010620">
    <property type="entry name" value="SBBP_repeat"/>
</dbReference>
<accession>A0A4Q0XJ17</accession>
<organism evidence="1 2">
    <name type="scientific">Gelidibacter gilvus</name>
    <dbReference type="NCBI Taxonomy" id="59602"/>
    <lineage>
        <taxon>Bacteria</taxon>
        <taxon>Pseudomonadati</taxon>
        <taxon>Bacteroidota</taxon>
        <taxon>Flavobacteriia</taxon>
        <taxon>Flavobacteriales</taxon>
        <taxon>Flavobacteriaceae</taxon>
        <taxon>Gelidibacter</taxon>
    </lineage>
</organism>
<dbReference type="InterPro" id="IPR011042">
    <property type="entry name" value="6-blade_b-propeller_TolB-like"/>
</dbReference>
<dbReference type="Gene3D" id="2.120.10.30">
    <property type="entry name" value="TolB, C-terminal domain"/>
    <property type="match status" value="1"/>
</dbReference>
<dbReference type="RefSeq" id="WP_129017157.1">
    <property type="nucleotide sequence ID" value="NZ_SDDZ01000004.1"/>
</dbReference>
<keyword evidence="2" id="KW-1185">Reference proteome</keyword>
<sequence length="358" mass="38626">MKPNNNLLFAFATLLLMPAFIFSQTLELDWVISMGSEGRETGNSIITDVEGNVYTVGYFENTIDFDPGEDTFNLTSAGFFDIFIQKLNPSGQLLWAKRIGSGARDEANGITIDGSGNLYITGTFSDTVDFDPGEGTYNLTTGTEVPQITNIFVLKLDADGNFIWAKPMMGDRFSGGYAITTDTNDNVLVTGLFSGTVDFDPGESTVNLTSFGEDDIFILKLDGSGNFIWVKQMGGVSYGLGNSIATDTNDNVYTTGYFYGTIDFDPGTETANLTSMGSSDIFILKLAANGNLAWVKQMGGEGQNQGYSLTLDLDNNLYITGAFNKTCNFDPDTGTINLTSAGSGDIFIQKLDFNGDLL</sequence>
<reference evidence="1 2" key="1">
    <citation type="submission" date="2019-01" db="EMBL/GenBank/DDBJ databases">
        <title>Genome sequence of the Antarctic species Gelidibacter gilvus ACAM 158(T).</title>
        <authorList>
            <person name="Bowman J.P."/>
        </authorList>
    </citation>
    <scope>NUCLEOTIDE SEQUENCE [LARGE SCALE GENOMIC DNA]</scope>
    <source>
        <strain evidence="1 2">IC158</strain>
    </source>
</reference>
<comment type="caution">
    <text evidence="1">The sequence shown here is derived from an EMBL/GenBank/DDBJ whole genome shotgun (WGS) entry which is preliminary data.</text>
</comment>